<keyword evidence="1" id="KW-0732">Signal</keyword>
<name>A0AAQ3Q9I3_9LILI</name>
<evidence type="ECO:0000256" key="1">
    <source>
        <dbReference type="SAM" id="SignalP"/>
    </source>
</evidence>
<keyword evidence="3" id="KW-1185">Reference proteome</keyword>
<organism evidence="2 3">
    <name type="scientific">Canna indica</name>
    <name type="common">Indian-shot</name>
    <dbReference type="NCBI Taxonomy" id="4628"/>
    <lineage>
        <taxon>Eukaryota</taxon>
        <taxon>Viridiplantae</taxon>
        <taxon>Streptophyta</taxon>
        <taxon>Embryophyta</taxon>
        <taxon>Tracheophyta</taxon>
        <taxon>Spermatophyta</taxon>
        <taxon>Magnoliopsida</taxon>
        <taxon>Liliopsida</taxon>
        <taxon>Zingiberales</taxon>
        <taxon>Cannaceae</taxon>
        <taxon>Canna</taxon>
    </lineage>
</organism>
<dbReference type="AlphaFoldDB" id="A0AAQ3Q9I3"/>
<proteinExistence type="predicted"/>
<sequence length="92" mass="9690">MAPLLRPQPLLLVLLLILLVASFSHFPCSLAVSPSSPPPPLSCSHFRCRLLLSMFLIAFHGLAGGERVDEAGVGGAWAEIGADRRGQAATAE</sequence>
<dbReference type="EMBL" id="CP136892">
    <property type="protein sequence ID" value="WOL00943.1"/>
    <property type="molecule type" value="Genomic_DNA"/>
</dbReference>
<accession>A0AAQ3Q9I3</accession>
<reference evidence="2 3" key="1">
    <citation type="submission" date="2023-10" db="EMBL/GenBank/DDBJ databases">
        <title>Chromosome-scale genome assembly provides insights into flower coloration mechanisms of Canna indica.</title>
        <authorList>
            <person name="Li C."/>
        </authorList>
    </citation>
    <scope>NUCLEOTIDE SEQUENCE [LARGE SCALE GENOMIC DNA]</scope>
    <source>
        <tissue evidence="2">Flower</tissue>
    </source>
</reference>
<evidence type="ECO:0000313" key="3">
    <source>
        <dbReference type="Proteomes" id="UP001327560"/>
    </source>
</evidence>
<feature type="signal peptide" evidence="1">
    <location>
        <begin position="1"/>
        <end position="31"/>
    </location>
</feature>
<gene>
    <name evidence="2" type="ORF">Cni_G09656</name>
</gene>
<feature type="chain" id="PRO_5043020226" evidence="1">
    <location>
        <begin position="32"/>
        <end position="92"/>
    </location>
</feature>
<protein>
    <submittedName>
        <fullName evidence="2">Uncharacterized protein</fullName>
    </submittedName>
</protein>
<dbReference type="Proteomes" id="UP001327560">
    <property type="component" value="Chromosome 3"/>
</dbReference>
<evidence type="ECO:0000313" key="2">
    <source>
        <dbReference type="EMBL" id="WOL00943.1"/>
    </source>
</evidence>